<feature type="domain" description="RecF/RecN/SMC N-terminal" evidence="14">
    <location>
        <begin position="3"/>
        <end position="345"/>
    </location>
</feature>
<evidence type="ECO:0000256" key="1">
    <source>
        <dbReference type="ARBA" id="ARBA00004496"/>
    </source>
</evidence>
<evidence type="ECO:0000256" key="8">
    <source>
        <dbReference type="ARBA" id="ARBA00022840"/>
    </source>
</evidence>
<evidence type="ECO:0000313" key="15">
    <source>
        <dbReference type="EMBL" id="MDO7787249.1"/>
    </source>
</evidence>
<keyword evidence="11 12" id="KW-0742">SOS response</keyword>
<evidence type="ECO:0000256" key="4">
    <source>
        <dbReference type="ARBA" id="ARBA00022490"/>
    </source>
</evidence>
<keyword evidence="4 12" id="KW-0963">Cytoplasm</keyword>
<dbReference type="Gene3D" id="3.40.50.300">
    <property type="entry name" value="P-loop containing nucleotide triphosphate hydrolases"/>
    <property type="match status" value="1"/>
</dbReference>
<dbReference type="PROSITE" id="PS00618">
    <property type="entry name" value="RECF_2"/>
    <property type="match status" value="1"/>
</dbReference>
<name>A0AAW7ZC39_9FIRM</name>
<comment type="similarity">
    <text evidence="2 12 13">Belongs to the RecF family.</text>
</comment>
<evidence type="ECO:0000256" key="13">
    <source>
        <dbReference type="RuleBase" id="RU000578"/>
    </source>
</evidence>
<evidence type="ECO:0000256" key="7">
    <source>
        <dbReference type="ARBA" id="ARBA00022763"/>
    </source>
</evidence>
<protein>
    <recommendedName>
        <fullName evidence="3 12">DNA replication and repair protein RecF</fullName>
    </recommendedName>
</protein>
<evidence type="ECO:0000256" key="9">
    <source>
        <dbReference type="ARBA" id="ARBA00023125"/>
    </source>
</evidence>
<dbReference type="GO" id="GO:0005524">
    <property type="term" value="F:ATP binding"/>
    <property type="evidence" value="ECO:0007669"/>
    <property type="project" value="UniProtKB-UniRule"/>
</dbReference>
<dbReference type="GO" id="GO:0000731">
    <property type="term" value="P:DNA synthesis involved in DNA repair"/>
    <property type="evidence" value="ECO:0007669"/>
    <property type="project" value="TreeGrafter"/>
</dbReference>
<dbReference type="GO" id="GO:0009432">
    <property type="term" value="P:SOS response"/>
    <property type="evidence" value="ECO:0007669"/>
    <property type="project" value="UniProtKB-UniRule"/>
</dbReference>
<evidence type="ECO:0000256" key="2">
    <source>
        <dbReference type="ARBA" id="ARBA00008016"/>
    </source>
</evidence>
<evidence type="ECO:0000256" key="12">
    <source>
        <dbReference type="HAMAP-Rule" id="MF_00365"/>
    </source>
</evidence>
<evidence type="ECO:0000256" key="11">
    <source>
        <dbReference type="ARBA" id="ARBA00023236"/>
    </source>
</evidence>
<dbReference type="InterPro" id="IPR001238">
    <property type="entry name" value="DNA-binding_RecF"/>
</dbReference>
<dbReference type="InterPro" id="IPR027417">
    <property type="entry name" value="P-loop_NTPase"/>
</dbReference>
<accession>A0AAW7ZC39</accession>
<keyword evidence="16" id="KW-1185">Reference proteome</keyword>
<organism evidence="15 16">
    <name type="scientific">Desulforamulus aquiferis</name>
    <dbReference type="NCBI Taxonomy" id="1397668"/>
    <lineage>
        <taxon>Bacteria</taxon>
        <taxon>Bacillati</taxon>
        <taxon>Bacillota</taxon>
        <taxon>Clostridia</taxon>
        <taxon>Eubacteriales</taxon>
        <taxon>Peptococcaceae</taxon>
        <taxon>Desulforamulus</taxon>
    </lineage>
</organism>
<dbReference type="GO" id="GO:0006302">
    <property type="term" value="P:double-strand break repair"/>
    <property type="evidence" value="ECO:0007669"/>
    <property type="project" value="TreeGrafter"/>
</dbReference>
<dbReference type="GO" id="GO:0003697">
    <property type="term" value="F:single-stranded DNA binding"/>
    <property type="evidence" value="ECO:0007669"/>
    <property type="project" value="UniProtKB-UniRule"/>
</dbReference>
<dbReference type="HAMAP" id="MF_00365">
    <property type="entry name" value="RecF"/>
    <property type="match status" value="1"/>
</dbReference>
<comment type="function">
    <text evidence="12 13">The RecF protein is involved in DNA metabolism; it is required for DNA replication and normal SOS inducibility. RecF binds preferentially to single-stranded, linear DNA. It also seems to bind ATP.</text>
</comment>
<dbReference type="Proteomes" id="UP001172911">
    <property type="component" value="Unassembled WGS sequence"/>
</dbReference>
<dbReference type="PANTHER" id="PTHR32182:SF0">
    <property type="entry name" value="DNA REPLICATION AND REPAIR PROTEIN RECF"/>
    <property type="match status" value="1"/>
</dbReference>
<dbReference type="GO" id="GO:0006260">
    <property type="term" value="P:DNA replication"/>
    <property type="evidence" value="ECO:0007669"/>
    <property type="project" value="UniProtKB-UniRule"/>
</dbReference>
<evidence type="ECO:0000256" key="6">
    <source>
        <dbReference type="ARBA" id="ARBA00022741"/>
    </source>
</evidence>
<evidence type="ECO:0000256" key="3">
    <source>
        <dbReference type="ARBA" id="ARBA00020170"/>
    </source>
</evidence>
<dbReference type="RefSeq" id="WP_304542395.1">
    <property type="nucleotide sequence ID" value="NZ_JARPTC010000012.1"/>
</dbReference>
<keyword evidence="10 12" id="KW-0234">DNA repair</keyword>
<dbReference type="Gene3D" id="1.20.1050.90">
    <property type="entry name" value="RecF/RecN/SMC, N-terminal domain"/>
    <property type="match status" value="1"/>
</dbReference>
<evidence type="ECO:0000259" key="14">
    <source>
        <dbReference type="Pfam" id="PF02463"/>
    </source>
</evidence>
<keyword evidence="8 12" id="KW-0067">ATP-binding</keyword>
<dbReference type="InterPro" id="IPR003395">
    <property type="entry name" value="RecF/RecN/SMC_N"/>
</dbReference>
<gene>
    <name evidence="12 15" type="primary">recF</name>
    <name evidence="15" type="ORF">P6N53_08460</name>
</gene>
<comment type="subcellular location">
    <subcellularLocation>
        <location evidence="1 12 13">Cytoplasm</location>
    </subcellularLocation>
</comment>
<keyword evidence="7 12" id="KW-0227">DNA damage</keyword>
<dbReference type="InterPro" id="IPR042174">
    <property type="entry name" value="RecF_2"/>
</dbReference>
<feature type="binding site" evidence="12">
    <location>
        <begin position="30"/>
        <end position="37"/>
    </location>
    <ligand>
        <name>ATP</name>
        <dbReference type="ChEBI" id="CHEBI:30616"/>
    </ligand>
</feature>
<comment type="caution">
    <text evidence="15">The sequence shown here is derived from an EMBL/GenBank/DDBJ whole genome shotgun (WGS) entry which is preliminary data.</text>
</comment>
<evidence type="ECO:0000313" key="16">
    <source>
        <dbReference type="Proteomes" id="UP001172911"/>
    </source>
</evidence>
<proteinExistence type="inferred from homology"/>
<dbReference type="SUPFAM" id="SSF52540">
    <property type="entry name" value="P-loop containing nucleoside triphosphate hydrolases"/>
    <property type="match status" value="1"/>
</dbReference>
<dbReference type="PROSITE" id="PS00617">
    <property type="entry name" value="RECF_1"/>
    <property type="match status" value="1"/>
</dbReference>
<keyword evidence="6 12" id="KW-0547">Nucleotide-binding</keyword>
<keyword evidence="5 12" id="KW-0235">DNA replication</keyword>
<reference evidence="15" key="2">
    <citation type="submission" date="2023-03" db="EMBL/GenBank/DDBJ databases">
        <authorList>
            <person name="Zhang Z."/>
        </authorList>
    </citation>
    <scope>NUCLEOTIDE SEQUENCE</scope>
    <source>
        <strain evidence="15">DSA</strain>
    </source>
</reference>
<reference evidence="15" key="1">
    <citation type="journal article" date="2023" name="J. Hazard. Mater.">
        <title>Anaerobic biodegradation of pyrene and benzo[a]pyrene by a new sulfate-reducing Desulforamulus aquiferis strain DSA.</title>
        <authorList>
            <person name="Zhang Z."/>
            <person name="Sun J."/>
            <person name="Gong X."/>
            <person name="Wang C."/>
            <person name="Wang H."/>
        </authorList>
    </citation>
    <scope>NUCLEOTIDE SEQUENCE</scope>
    <source>
        <strain evidence="15">DSA</strain>
    </source>
</reference>
<dbReference type="NCBIfam" id="TIGR00611">
    <property type="entry name" value="recf"/>
    <property type="match status" value="1"/>
</dbReference>
<keyword evidence="9 12" id="KW-0238">DNA-binding</keyword>
<dbReference type="GO" id="GO:0005737">
    <property type="term" value="C:cytoplasm"/>
    <property type="evidence" value="ECO:0007669"/>
    <property type="project" value="UniProtKB-SubCell"/>
</dbReference>
<dbReference type="InterPro" id="IPR018078">
    <property type="entry name" value="DNA-binding_RecF_CS"/>
</dbReference>
<dbReference type="Pfam" id="PF02463">
    <property type="entry name" value="SMC_N"/>
    <property type="match status" value="1"/>
</dbReference>
<sequence length="371" mass="42649">MQIGSISLNNFRNYKNVCFTPHQGINIITGANAQGKTNLIESIYFCLRGRSFRAEKDRDIINWQGENTSINAEVKVLTRNLAIQWLANAKNKKLKINGNDSPRSDLDYFGVVLFCPEDMYLVKGSPQERRRFLDYEVGPLNPHYSQAWRKYAKVLSQRNSLLKEIRDRRSSQDMLELWDQQLFKYGAKIIYLRLQILTKLIPIARNIHQGITSGSEELQAKYLSSLVLEPGLKEEQIYQIFASASKKIRSTEINRCQTILGPHRDDLSLSINGIEAKTFGSQGQQRSVTLSLKLSQLELWFKEFGYYPILLLDDVLFELDQKRQTMLLERVQNKVQTFITTCFTGGIEEFYKGAGAIWQVSSGNLTLKEEI</sequence>
<dbReference type="AlphaFoldDB" id="A0AAW7ZC39"/>
<evidence type="ECO:0000256" key="5">
    <source>
        <dbReference type="ARBA" id="ARBA00022705"/>
    </source>
</evidence>
<evidence type="ECO:0000256" key="10">
    <source>
        <dbReference type="ARBA" id="ARBA00023204"/>
    </source>
</evidence>
<dbReference type="PANTHER" id="PTHR32182">
    <property type="entry name" value="DNA REPLICATION AND REPAIR PROTEIN RECF"/>
    <property type="match status" value="1"/>
</dbReference>
<dbReference type="EMBL" id="JARPTC010000012">
    <property type="protein sequence ID" value="MDO7787249.1"/>
    <property type="molecule type" value="Genomic_DNA"/>
</dbReference>